<evidence type="ECO:0000259" key="1">
    <source>
        <dbReference type="SMART" id="SM01008"/>
    </source>
</evidence>
<protein>
    <submittedName>
        <fullName evidence="2">Xanthine dehydrogenase, molybdenum binding subunit</fullName>
        <ecNumber evidence="2">1.17.1.4</ecNumber>
    </submittedName>
</protein>
<dbReference type="InterPro" id="IPR008274">
    <property type="entry name" value="AldOxase/xan_DH_MoCoBD1"/>
</dbReference>
<dbReference type="EC" id="1.17.1.4" evidence="2"/>
<sequence length="731" mass="79114">MSVPLRREGLSKLTGRERYIDDLSIDGCWWGMTARSPIPRGRIREVRFGEAIDWSEFVIVDHRDIPGPNEVRLIELDQPVLAADRVRHIHEPVVLIAHPSREMCRRAVREIEVVVEPEPPVFDFRLTPTPDQIQHGRDNIFSELGISKGDIETALAAAVHVIEGLYETGAQEHLYLETQGMAAWFEGDTLVVQGSMQCPYYVLNALTHALARDPTTVRVIQSPTGGGFGGKEDFPSNLALHAALLALKAERPVKIIYDRAEDMAATTKRHPARIRHRTGLAADGRLVAQDIEVLLDAGAYATLSSVVLSRSIIHAAGPYACDHVRIRGRAMLTNSPPAGAFRGFGAPQSQFALERHMDVIARRLGLCPVELRRRNLLREGQSTATGQTITDGTDRVALLDLAVQKSGFSEKTAAHAAFNASHPTRRRGIGLASFLHGAGFTGSGEDFLQSVVHIAAHPDGSVEVLSANTEIGQGTQTIFASIVAEALGIDETAVTIATPDTARVPNSGPTVASRTAMVVGRLLERACDDLRHTLGLDPDTKGETLQHAIRNWHTDNPHQSLLGCAQYKAPPGIRWDDATYTGDAYSVFAWGTYVAEVEVDLRTAECRVLDFHAVQEVGTLLNETLAAGQIQGGVVQAIGWALLEECITDHGAMRNTQLTNYTIPTALDVPPIKVTFLQTPYPHGGGGAKGLGELPMDGPAPAILNAVANALGIEPTAIPLTSERLMELLPI</sequence>
<organism evidence="2">
    <name type="scientific">hydrothermal vent metagenome</name>
    <dbReference type="NCBI Taxonomy" id="652676"/>
    <lineage>
        <taxon>unclassified sequences</taxon>
        <taxon>metagenomes</taxon>
        <taxon>ecological metagenomes</taxon>
    </lineage>
</organism>
<dbReference type="AlphaFoldDB" id="A0A3B1E0B7"/>
<dbReference type="PANTHER" id="PTHR11908:SF157">
    <property type="entry name" value="XANTHINE DEHYDROGENASE SUBUNIT D-RELATED"/>
    <property type="match status" value="1"/>
</dbReference>
<dbReference type="InterPro" id="IPR036856">
    <property type="entry name" value="Ald_Oxase/Xan_DH_a/b_sf"/>
</dbReference>
<dbReference type="InterPro" id="IPR000674">
    <property type="entry name" value="Ald_Oxase/Xan_DH_a/b"/>
</dbReference>
<dbReference type="Gene3D" id="3.90.1170.50">
    <property type="entry name" value="Aldehyde oxidase/xanthine dehydrogenase, a/b hammerhead"/>
    <property type="match status" value="1"/>
</dbReference>
<dbReference type="GO" id="GO:0005506">
    <property type="term" value="F:iron ion binding"/>
    <property type="evidence" value="ECO:0007669"/>
    <property type="project" value="InterPro"/>
</dbReference>
<accession>A0A3B1E0B7</accession>
<dbReference type="InterPro" id="IPR037165">
    <property type="entry name" value="AldOxase/xan_DH_Mopterin-bd_sf"/>
</dbReference>
<dbReference type="Pfam" id="PF01315">
    <property type="entry name" value="Ald_Xan_dh_C"/>
    <property type="match status" value="1"/>
</dbReference>
<dbReference type="EMBL" id="UOGK01000561">
    <property type="protein sequence ID" value="VAX41550.1"/>
    <property type="molecule type" value="Genomic_DNA"/>
</dbReference>
<proteinExistence type="predicted"/>
<dbReference type="SUPFAM" id="SSF54665">
    <property type="entry name" value="CO dehydrogenase molybdoprotein N-domain-like"/>
    <property type="match status" value="1"/>
</dbReference>
<dbReference type="Pfam" id="PF02738">
    <property type="entry name" value="MoCoBD_1"/>
    <property type="match status" value="1"/>
</dbReference>
<dbReference type="GO" id="GO:0004854">
    <property type="term" value="F:xanthine dehydrogenase activity"/>
    <property type="evidence" value="ECO:0007669"/>
    <property type="project" value="UniProtKB-EC"/>
</dbReference>
<dbReference type="InterPro" id="IPR016208">
    <property type="entry name" value="Ald_Oxase/xanthine_DH-like"/>
</dbReference>
<name>A0A3B1E0B7_9ZZZZ</name>
<dbReference type="InterPro" id="IPR046867">
    <property type="entry name" value="AldOxase/xan_DH_MoCoBD2"/>
</dbReference>
<dbReference type="SUPFAM" id="SSF56003">
    <property type="entry name" value="Molybdenum cofactor-binding domain"/>
    <property type="match status" value="1"/>
</dbReference>
<evidence type="ECO:0000313" key="2">
    <source>
        <dbReference type="EMBL" id="VAX41550.1"/>
    </source>
</evidence>
<gene>
    <name evidence="2" type="ORF">MNBD_PLANCTO03-1309</name>
</gene>
<dbReference type="Gene3D" id="3.30.365.10">
    <property type="entry name" value="Aldehyde oxidase/xanthine dehydrogenase, molybdopterin binding domain"/>
    <property type="match status" value="4"/>
</dbReference>
<keyword evidence="2" id="KW-0560">Oxidoreductase</keyword>
<dbReference type="PANTHER" id="PTHR11908">
    <property type="entry name" value="XANTHINE DEHYDROGENASE"/>
    <property type="match status" value="1"/>
</dbReference>
<dbReference type="Pfam" id="PF20256">
    <property type="entry name" value="MoCoBD_2"/>
    <property type="match status" value="1"/>
</dbReference>
<feature type="domain" description="Aldehyde oxidase/xanthine dehydrogenase a/b hammerhead" evidence="1">
    <location>
        <begin position="14"/>
        <end position="119"/>
    </location>
</feature>
<dbReference type="SMART" id="SM01008">
    <property type="entry name" value="Ald_Xan_dh_C"/>
    <property type="match status" value="1"/>
</dbReference>
<reference evidence="2" key="1">
    <citation type="submission" date="2018-06" db="EMBL/GenBank/DDBJ databases">
        <authorList>
            <person name="Zhirakovskaya E."/>
        </authorList>
    </citation>
    <scope>NUCLEOTIDE SEQUENCE</scope>
</reference>